<sequence length="407" mass="44459">MRILIHSINYAPELTGIGKYNGEMAEWLAANGHEVRVVTAHPYYPSWCVQSGYDGGRYRCEIRNGVRVWRCPLWVPAQPSGWKRLIHLAGFALSALPVMLMQIFWRPDVVLVLEPPLFCSPAAWLVARLCGAGCWLHIQDYEVDAAYAMGLLKSKGVHNLVNRVERMLLQGFDRVSSLSGRMLDKALDKGVKPERLIPFPNWVDIEAISPVSGGNAYRKQLNLPEDAVVALYSGNMGNKQGLELLAAAAGMLDGRTDIFFVFCGNGSGRAALVEGCSGLARVRFLELQPVERLNELLGLADMHLLPQRADAADLVMPSKLTGMLASAKPVIATADSGTELGIVVSNAGIIVEPGDAAGFARAIAALADEPEQRRRLGEAGRAYALRYLDKAVVLERFEQDLKLAANR</sequence>
<dbReference type="PANTHER" id="PTHR45947">
    <property type="entry name" value="SULFOQUINOVOSYL TRANSFERASE SQD2"/>
    <property type="match status" value="1"/>
</dbReference>
<name>A0A5Q0BK47_9GAMM</name>
<reference evidence="3 4" key="1">
    <citation type="submission" date="2019-09" db="EMBL/GenBank/DDBJ databases">
        <title>Ecophysiology of the spiral-shaped methanotroph Methylospira mobilis as revealed by the complete genome sequence.</title>
        <authorList>
            <person name="Oshkin I.Y."/>
            <person name="Dedysh S.N."/>
            <person name="Miroshnikov K."/>
            <person name="Danilova O.V."/>
            <person name="Hakobyan A."/>
            <person name="Liesack W."/>
        </authorList>
    </citation>
    <scope>NUCLEOTIDE SEQUENCE [LARGE SCALE GENOMIC DNA]</scope>
    <source>
        <strain evidence="3 4">Shm1</strain>
    </source>
</reference>
<accession>A0A5Q0BK47</accession>
<dbReference type="Pfam" id="PF13579">
    <property type="entry name" value="Glyco_trans_4_4"/>
    <property type="match status" value="1"/>
</dbReference>
<dbReference type="InterPro" id="IPR028098">
    <property type="entry name" value="Glyco_trans_4-like_N"/>
</dbReference>
<dbReference type="EMBL" id="CP044205">
    <property type="protein sequence ID" value="QFY42176.1"/>
    <property type="molecule type" value="Genomic_DNA"/>
</dbReference>
<dbReference type="PANTHER" id="PTHR45947:SF3">
    <property type="entry name" value="SULFOQUINOVOSYL TRANSFERASE SQD2"/>
    <property type="match status" value="1"/>
</dbReference>
<dbReference type="NCBIfam" id="NF007640">
    <property type="entry name" value="PRK10307.1"/>
    <property type="match status" value="1"/>
</dbReference>
<dbReference type="InterPro" id="IPR050194">
    <property type="entry name" value="Glycosyltransferase_grp1"/>
</dbReference>
<feature type="domain" description="Glycosyl transferase family 1" evidence="1">
    <location>
        <begin position="217"/>
        <end position="381"/>
    </location>
</feature>
<dbReference type="InParanoid" id="A0A5Q0BK47"/>
<dbReference type="SUPFAM" id="SSF53756">
    <property type="entry name" value="UDP-Glycosyltransferase/glycogen phosphorylase"/>
    <property type="match status" value="1"/>
</dbReference>
<evidence type="ECO:0000259" key="2">
    <source>
        <dbReference type="Pfam" id="PF13579"/>
    </source>
</evidence>
<keyword evidence="4" id="KW-1185">Reference proteome</keyword>
<dbReference type="FunCoup" id="A0A5Q0BK47">
    <property type="interactions" value="54"/>
</dbReference>
<dbReference type="OrthoDB" id="9787293at2"/>
<organism evidence="3 4">
    <name type="scientific">Candidatus Methylospira mobilis</name>
    <dbReference type="NCBI Taxonomy" id="1808979"/>
    <lineage>
        <taxon>Bacteria</taxon>
        <taxon>Pseudomonadati</taxon>
        <taxon>Pseudomonadota</taxon>
        <taxon>Gammaproteobacteria</taxon>
        <taxon>Methylococcales</taxon>
        <taxon>Methylococcaceae</taxon>
        <taxon>Candidatus Methylospira</taxon>
    </lineage>
</organism>
<proteinExistence type="predicted"/>
<dbReference type="InterPro" id="IPR001296">
    <property type="entry name" value="Glyco_trans_1"/>
</dbReference>
<dbReference type="KEGG" id="mmob:F6R98_05620"/>
<evidence type="ECO:0000313" key="3">
    <source>
        <dbReference type="EMBL" id="QFY42176.1"/>
    </source>
</evidence>
<dbReference type="AlphaFoldDB" id="A0A5Q0BK47"/>
<dbReference type="Gene3D" id="3.40.50.2000">
    <property type="entry name" value="Glycogen Phosphorylase B"/>
    <property type="match status" value="2"/>
</dbReference>
<dbReference type="CDD" id="cd03794">
    <property type="entry name" value="GT4_WbuB-like"/>
    <property type="match status" value="1"/>
</dbReference>
<evidence type="ECO:0000313" key="4">
    <source>
        <dbReference type="Proteomes" id="UP000325755"/>
    </source>
</evidence>
<protein>
    <submittedName>
        <fullName evidence="3">Glycosyltransferase WbuB</fullName>
    </submittedName>
</protein>
<gene>
    <name evidence="3" type="ORF">F6R98_05620</name>
</gene>
<feature type="domain" description="Glycosyltransferase subfamily 4-like N-terminal" evidence="2">
    <location>
        <begin position="15"/>
        <end position="202"/>
    </location>
</feature>
<dbReference type="RefSeq" id="WP_153248158.1">
    <property type="nucleotide sequence ID" value="NZ_CP044205.1"/>
</dbReference>
<dbReference type="GO" id="GO:0016758">
    <property type="term" value="F:hexosyltransferase activity"/>
    <property type="evidence" value="ECO:0007669"/>
    <property type="project" value="TreeGrafter"/>
</dbReference>
<keyword evidence="3" id="KW-0808">Transferase</keyword>
<dbReference type="Proteomes" id="UP000325755">
    <property type="component" value="Chromosome"/>
</dbReference>
<dbReference type="Pfam" id="PF00534">
    <property type="entry name" value="Glycos_transf_1"/>
    <property type="match status" value="1"/>
</dbReference>
<evidence type="ECO:0000259" key="1">
    <source>
        <dbReference type="Pfam" id="PF00534"/>
    </source>
</evidence>